<evidence type="ECO:0000256" key="1">
    <source>
        <dbReference type="SAM" id="MobiDB-lite"/>
    </source>
</evidence>
<feature type="compositionally biased region" description="Basic residues" evidence="1">
    <location>
        <begin position="41"/>
        <end position="50"/>
    </location>
</feature>
<protein>
    <submittedName>
        <fullName evidence="2">Uncharacterized protein</fullName>
    </submittedName>
</protein>
<dbReference type="AlphaFoldDB" id="W9ZST3"/>
<dbReference type="Proteomes" id="UP000030703">
    <property type="component" value="Unassembled WGS sequence"/>
</dbReference>
<sequence>MSTTVITQGLSYVELRMHLQLLLCQVINRKAQRQPNPPNMKPRRKARKLKSPLMPTDSTAEAAGTPIISPSVPPMLLHSFLST</sequence>
<gene>
    <name evidence="2" type="ORF">FOMG_13072</name>
</gene>
<reference evidence="2" key="2">
    <citation type="submission" date="2012-05" db="EMBL/GenBank/DDBJ databases">
        <title>Annotation of the Genome Sequence of Fusarium oxysporum f. sp. melonis 26406.</title>
        <authorList>
            <consortium name="The Broad Institute Genomics Platform"/>
            <person name="Ma L.-J."/>
            <person name="Corby-Kistler H."/>
            <person name="Broz K."/>
            <person name="Gale L.R."/>
            <person name="Jonkers W."/>
            <person name="O'Donnell K."/>
            <person name="Ploetz R."/>
            <person name="Steinberg C."/>
            <person name="Schwartz D.C."/>
            <person name="VanEtten H."/>
            <person name="Zhou S."/>
            <person name="Young S.K."/>
            <person name="Zeng Q."/>
            <person name="Gargeya S."/>
            <person name="Fitzgerald M."/>
            <person name="Abouelleil A."/>
            <person name="Alvarado L."/>
            <person name="Chapman S.B."/>
            <person name="Gainer-Dewar J."/>
            <person name="Goldberg J."/>
            <person name="Griggs A."/>
            <person name="Gujja S."/>
            <person name="Hansen M."/>
            <person name="Howarth C."/>
            <person name="Imamovic A."/>
            <person name="Ireland A."/>
            <person name="Larimer J."/>
            <person name="McCowan C."/>
            <person name="Murphy C."/>
            <person name="Pearson M."/>
            <person name="Poon T.W."/>
            <person name="Priest M."/>
            <person name="Roberts A."/>
            <person name="Saif S."/>
            <person name="Shea T."/>
            <person name="Sykes S."/>
            <person name="Wortman J."/>
            <person name="Nusbaum C."/>
            <person name="Birren B."/>
        </authorList>
    </citation>
    <scope>NUCLEOTIDE SEQUENCE</scope>
    <source>
        <strain evidence="2">26406</strain>
    </source>
</reference>
<organism evidence="2">
    <name type="scientific">Fusarium oxysporum f. sp. melonis 26406</name>
    <dbReference type="NCBI Taxonomy" id="1089452"/>
    <lineage>
        <taxon>Eukaryota</taxon>
        <taxon>Fungi</taxon>
        <taxon>Dikarya</taxon>
        <taxon>Ascomycota</taxon>
        <taxon>Pezizomycotina</taxon>
        <taxon>Sordariomycetes</taxon>
        <taxon>Hypocreomycetidae</taxon>
        <taxon>Hypocreales</taxon>
        <taxon>Nectriaceae</taxon>
        <taxon>Fusarium</taxon>
        <taxon>Fusarium oxysporum species complex</taxon>
    </lineage>
</organism>
<dbReference type="HOGENOM" id="CLU_2542663_0_0_1"/>
<reference evidence="2" key="1">
    <citation type="submission" date="2012-04" db="EMBL/GenBank/DDBJ databases">
        <title>The Genome Sequence of Fusarium oxysporum melonis.</title>
        <authorList>
            <consortium name="The Broad Institute Genome Sequencing Platform"/>
            <person name="Ma L.-J."/>
            <person name="Gale L.R."/>
            <person name="Schwartz D.C."/>
            <person name="Zhou S."/>
            <person name="Corby-Kistler H."/>
            <person name="Young S.K."/>
            <person name="Zeng Q."/>
            <person name="Gargeya S."/>
            <person name="Fitzgerald M."/>
            <person name="Haas B."/>
            <person name="Abouelleil A."/>
            <person name="Alvarado L."/>
            <person name="Arachchi H.M."/>
            <person name="Berlin A."/>
            <person name="Brown A."/>
            <person name="Chapman S.B."/>
            <person name="Chen Z."/>
            <person name="Dunbar C."/>
            <person name="Freedman E."/>
            <person name="Gearin G."/>
            <person name="Goldberg J."/>
            <person name="Griggs A."/>
            <person name="Gujja S."/>
            <person name="Heiman D."/>
            <person name="Howarth C."/>
            <person name="Larson L."/>
            <person name="Lui A."/>
            <person name="MacDonald P.J.P."/>
            <person name="Montmayeur A."/>
            <person name="Murphy C."/>
            <person name="Neiman D."/>
            <person name="Pearson M."/>
            <person name="Priest M."/>
            <person name="Roberts A."/>
            <person name="Saif S."/>
            <person name="Shea T."/>
            <person name="Shenoy N."/>
            <person name="Sisk P."/>
            <person name="Stolte C."/>
            <person name="Sykes S."/>
            <person name="Wortman J."/>
            <person name="Nusbaum C."/>
            <person name="Birren B."/>
        </authorList>
    </citation>
    <scope>NUCLEOTIDE SEQUENCE</scope>
    <source>
        <strain evidence="2">26406</strain>
    </source>
</reference>
<name>W9ZST3_FUSOX</name>
<proteinExistence type="predicted"/>
<dbReference type="EMBL" id="JH659339">
    <property type="protein sequence ID" value="EXK31368.1"/>
    <property type="molecule type" value="Genomic_DNA"/>
</dbReference>
<evidence type="ECO:0000313" key="2">
    <source>
        <dbReference type="EMBL" id="EXK31368.1"/>
    </source>
</evidence>
<accession>W9ZST3</accession>
<dbReference type="VEuPathDB" id="FungiDB:FOMG_13072"/>
<feature type="region of interest" description="Disordered" evidence="1">
    <location>
        <begin position="31"/>
        <end position="68"/>
    </location>
</feature>